<gene>
    <name evidence="1" type="ORF">Tci_608200</name>
</gene>
<protein>
    <recommendedName>
        <fullName evidence="2">Reverse transcriptase domain-containing protein</fullName>
    </recommendedName>
</protein>
<evidence type="ECO:0000313" key="1">
    <source>
        <dbReference type="EMBL" id="GFA36228.1"/>
    </source>
</evidence>
<proteinExistence type="predicted"/>
<reference evidence="1" key="1">
    <citation type="journal article" date="2019" name="Sci. Rep.">
        <title>Draft genome of Tanacetum cinerariifolium, the natural source of mosquito coil.</title>
        <authorList>
            <person name="Yamashiro T."/>
            <person name="Shiraishi A."/>
            <person name="Satake H."/>
            <person name="Nakayama K."/>
        </authorList>
    </citation>
    <scope>NUCLEOTIDE SEQUENCE</scope>
</reference>
<evidence type="ECO:0008006" key="2">
    <source>
        <dbReference type="Google" id="ProtNLM"/>
    </source>
</evidence>
<name>A0A699JHP3_TANCI</name>
<organism evidence="1">
    <name type="scientific">Tanacetum cinerariifolium</name>
    <name type="common">Dalmatian daisy</name>
    <name type="synonym">Chrysanthemum cinerariifolium</name>
    <dbReference type="NCBI Taxonomy" id="118510"/>
    <lineage>
        <taxon>Eukaryota</taxon>
        <taxon>Viridiplantae</taxon>
        <taxon>Streptophyta</taxon>
        <taxon>Embryophyta</taxon>
        <taxon>Tracheophyta</taxon>
        <taxon>Spermatophyta</taxon>
        <taxon>Magnoliopsida</taxon>
        <taxon>eudicotyledons</taxon>
        <taxon>Gunneridae</taxon>
        <taxon>Pentapetalae</taxon>
        <taxon>asterids</taxon>
        <taxon>campanulids</taxon>
        <taxon>Asterales</taxon>
        <taxon>Asteraceae</taxon>
        <taxon>Asteroideae</taxon>
        <taxon>Anthemideae</taxon>
        <taxon>Anthemidinae</taxon>
        <taxon>Tanacetum</taxon>
    </lineage>
</organism>
<dbReference type="AlphaFoldDB" id="A0A699JHP3"/>
<accession>A0A699JHP3</accession>
<dbReference type="EMBL" id="BKCJ010411094">
    <property type="protein sequence ID" value="GFA36228.1"/>
    <property type="molecule type" value="Genomic_DNA"/>
</dbReference>
<comment type="caution">
    <text evidence="1">The sequence shown here is derived from an EMBL/GenBank/DDBJ whole genome shotgun (WGS) entry which is preliminary data.</text>
</comment>
<sequence length="296" mass="33230">MTSNSGSYTFFDEDISKKIYSNPLFDEEILSMKIDPHHFNAKSDLIESLLNHDSSIISSSLKIDSLLDEFAGELILLKTITPGIDKTDCDPEEEICLIEKLLYDNSSPHPPEKFLSKNSDAAIESFSPSPIPVKDNDSLIEEIDLSFTPDDSMPTGIKNDDYDSEGDILILEKFLSNDFLSLLENGLFHFDIPSSSRPPAQPTDDDLEILTVKVMGDIFEQYVPMPRLLPTQPTFALNSEKSPYLLSHRGLKAYQLHFECPMMIYGGNTLILDVSFLHLYPLDQLKYGGLGQAERP</sequence>